<dbReference type="EMBL" id="JAUCMX010000008">
    <property type="protein sequence ID" value="KAK3537877.1"/>
    <property type="molecule type" value="Genomic_DNA"/>
</dbReference>
<dbReference type="AlphaFoldDB" id="A0AAE0QZM4"/>
<proteinExistence type="predicted"/>
<dbReference type="Proteomes" id="UP001274896">
    <property type="component" value="Unassembled WGS sequence"/>
</dbReference>
<gene>
    <name evidence="2" type="ORF">QTP70_020945</name>
</gene>
<protein>
    <submittedName>
        <fullName evidence="2">Uncharacterized protein</fullName>
    </submittedName>
</protein>
<accession>A0AAE0QZM4</accession>
<feature type="non-terminal residue" evidence="2">
    <location>
        <position position="110"/>
    </location>
</feature>
<evidence type="ECO:0000313" key="3">
    <source>
        <dbReference type="Proteomes" id="UP001274896"/>
    </source>
</evidence>
<name>A0AAE0QZM4_9TELE</name>
<evidence type="ECO:0000256" key="1">
    <source>
        <dbReference type="SAM" id="MobiDB-lite"/>
    </source>
</evidence>
<keyword evidence="3" id="KW-1185">Reference proteome</keyword>
<evidence type="ECO:0000313" key="2">
    <source>
        <dbReference type="EMBL" id="KAK3537877.1"/>
    </source>
</evidence>
<comment type="caution">
    <text evidence="2">The sequence shown here is derived from an EMBL/GenBank/DDBJ whole genome shotgun (WGS) entry which is preliminary data.</text>
</comment>
<feature type="region of interest" description="Disordered" evidence="1">
    <location>
        <begin position="81"/>
        <end position="110"/>
    </location>
</feature>
<reference evidence="2" key="1">
    <citation type="submission" date="2023-06" db="EMBL/GenBank/DDBJ databases">
        <title>Male Hemibagrus guttatus genome.</title>
        <authorList>
            <person name="Bian C."/>
        </authorList>
    </citation>
    <scope>NUCLEOTIDE SEQUENCE</scope>
    <source>
        <strain evidence="2">Male_cb2023</strain>
        <tissue evidence="2">Muscle</tissue>
    </source>
</reference>
<organism evidence="2 3">
    <name type="scientific">Hemibagrus guttatus</name>
    <dbReference type="NCBI Taxonomy" id="175788"/>
    <lineage>
        <taxon>Eukaryota</taxon>
        <taxon>Metazoa</taxon>
        <taxon>Chordata</taxon>
        <taxon>Craniata</taxon>
        <taxon>Vertebrata</taxon>
        <taxon>Euteleostomi</taxon>
        <taxon>Actinopterygii</taxon>
        <taxon>Neopterygii</taxon>
        <taxon>Teleostei</taxon>
        <taxon>Ostariophysi</taxon>
        <taxon>Siluriformes</taxon>
        <taxon>Bagridae</taxon>
        <taxon>Hemibagrus</taxon>
    </lineage>
</organism>
<sequence length="110" mass="12171">FCTIAVFFSHCLYRLSDLSSGLGGPVGLRRHRASRQDTPWTECQPIAGHNTHSLTQSHTTLEIPVSLEACLWTVGGNWSSRRKPTKHGENMQNVLEPRMLGPGSGPNWFG</sequence>